<evidence type="ECO:0000256" key="2">
    <source>
        <dbReference type="ARBA" id="ARBA00022448"/>
    </source>
</evidence>
<keyword evidence="3 11" id="KW-0812">Transmembrane</keyword>
<dbReference type="GO" id="GO:0016887">
    <property type="term" value="F:ATP hydrolysis activity"/>
    <property type="evidence" value="ECO:0007669"/>
    <property type="project" value="InterPro"/>
</dbReference>
<evidence type="ECO:0000259" key="13">
    <source>
        <dbReference type="PROSITE" id="PS50929"/>
    </source>
</evidence>
<keyword evidence="8 11" id="KW-1133">Transmembrane helix</keyword>
<evidence type="ECO:0000313" key="14">
    <source>
        <dbReference type="EMBL" id="GBC08213.1"/>
    </source>
</evidence>
<comment type="subcellular location">
    <subcellularLocation>
        <location evidence="1">Membrane</location>
        <topology evidence="1">Multi-pass membrane protein</topology>
    </subcellularLocation>
</comment>
<dbReference type="PROSITE" id="PS00211">
    <property type="entry name" value="ABC_TRANSPORTER_1"/>
    <property type="match status" value="2"/>
</dbReference>
<keyword evidence="10" id="KW-0325">Glycoprotein</keyword>
<evidence type="ECO:0000256" key="4">
    <source>
        <dbReference type="ARBA" id="ARBA00022737"/>
    </source>
</evidence>
<dbReference type="GO" id="GO:0005524">
    <property type="term" value="F:ATP binding"/>
    <property type="evidence" value="ECO:0007669"/>
    <property type="project" value="UniProtKB-KW"/>
</dbReference>
<protein>
    <submittedName>
        <fullName evidence="15">Multidrug resistance protein 1</fullName>
    </submittedName>
</protein>
<keyword evidence="6" id="KW-0067">ATP-binding</keyword>
<dbReference type="InterPro" id="IPR039421">
    <property type="entry name" value="Type_1_exporter"/>
</dbReference>
<dbReference type="Gene3D" id="1.20.1560.10">
    <property type="entry name" value="ABC transporter type 1, transmembrane domain"/>
    <property type="match status" value="2"/>
</dbReference>
<feature type="domain" description="ABC transmembrane type-1" evidence="13">
    <location>
        <begin position="119"/>
        <end position="410"/>
    </location>
</feature>
<feature type="domain" description="ABC transporter" evidence="12">
    <location>
        <begin position="445"/>
        <end position="684"/>
    </location>
</feature>
<proteinExistence type="predicted"/>
<sequence>MSDIIREEIIDDIDDNNNILPTRTNTYVDNRDTVFSDASNSTLVESIPRIITTNIDGNEKIGDDDYIFTKNNNTEEQYNGKRKTSIYKPVQKPPLQIAPTSVFHIFRFASPFDYFLMTLGMFFSILCGLLIPTMSFLLGKIFGAFTNKQTGAITKEDFDDQINSLLLKFSLLGVGSFIFIGSMITCWKWTGERQSKKMKQIYFKSLLRMEISYFERDDVTSGGLLTSVNKDTEDVQAVISEHMGYLIQDVVTVLSTFILAFTQHVILTLVILASMPLMLLSLAYTSHKASPLIVQERDIFVQAGNVLENALSAIKTIRAFNGEEKEEKKHHDYLQSANNVSSHLAWTYGLRSGLTQFLILSLFVQGFWFGATLVANKKLLPGDVLSVFYSAMLGLGVLKNILPRIVSIEKGKNAVNAINLLLEKVALMELEALRGFKLSKIEGNIEFNQVSFSYPSRPDTWVLRNIDLHIPAYQTTVFVGESGSGKSTITQLIQRLYEPEEGLIMLDGRELRILNISWLRQQIGVVSQEPVLFDDTIFANVAYGRVDYWNTTMKEVEEACKLACIHDFIMELPQGYDTSLGDMGKKLSGGQRQRIAIARALIKDPAILILDEASSALDLTSDLMVQKALENCRKNRTTIVITHQLKHIGDSDLIYVMSEGEIVESGTKSQLLDIKNGYYNKLSVDHSPNPKRCTPELDSINKRLNSHVSQQISITPTSLKAKRVSAMDFLSADLSLTPPPSATFSRKSWYFDDSMDMDMLQGSATAASSKRNEINDNSTSINDIISYYEDNNDGVVIDVVVSNSDELESKIMEKQKFPIIKLMRETMDNKTFYYIGIIASVINGFVMPAFSFVLANLLNTYSIPDKDELISESKKFALYVLLIAIINGVSSHFKYFLLERASERWAVRLRHIGFGKVLRQSQSWFDKPENAVGRITTILTTDTESSKNLIGHFAGNIIFGLVSLFGGIIWAFSVGWQLTLVGFGLVPILLLTSELQGFILQKYEKSQKLATEDSANSFYQTISSLRTVFSLAIESAMEKKFQLSLEKPFKIGIKKAFLCGFTSGFLECLNYLTKVVTFWYGAKLVSSGVYDLQTMLVVWTLVIFCTTSASQMLATIPYYAKSKQAIKTIDNIINLPITSNTEGVKPDHIQGTIVFKDVKFSYPERPDITVLDGLNLTIQQGQTVALVGRSGNGKSTVAALLQRIYEPTYGSIMLDYEDLKDLQLRWIRENIGIVSQEPVLFDMTIAENISYGKDGATKEEIENSAKQVNLHDFILTLPNGYDTKLGSCGSQLSGGQKQRIAIARVLLRDPKILILDEATSALDTTNEAIVQETLSRAQKGRTTLVITHRLKSIKYSDKIALVEDGKILESGTHKELMTLRGGYFDLVRSGNL</sequence>
<feature type="domain" description="ABC transmembrane type-1" evidence="13">
    <location>
        <begin position="835"/>
        <end position="1121"/>
    </location>
</feature>
<evidence type="ECO:0000256" key="9">
    <source>
        <dbReference type="ARBA" id="ARBA00023136"/>
    </source>
</evidence>
<dbReference type="FunFam" id="3.40.50.300:FF:000479">
    <property type="entry name" value="Multidrug resistance protein 1A"/>
    <property type="match status" value="2"/>
</dbReference>
<feature type="transmembrane region" description="Helical" evidence="11">
    <location>
        <begin position="357"/>
        <end position="374"/>
    </location>
</feature>
<dbReference type="SUPFAM" id="SSF52540">
    <property type="entry name" value="P-loop containing nucleoside triphosphate hydrolases"/>
    <property type="match status" value="2"/>
</dbReference>
<dbReference type="PANTHER" id="PTHR43394">
    <property type="entry name" value="ATP-DEPENDENT PERMEASE MDL1, MITOCHONDRIAL"/>
    <property type="match status" value="1"/>
</dbReference>
<dbReference type="Gene3D" id="3.40.50.300">
    <property type="entry name" value="P-loop containing nucleotide triphosphate hydrolases"/>
    <property type="match status" value="2"/>
</dbReference>
<feature type="domain" description="ABC transporter" evidence="12">
    <location>
        <begin position="1153"/>
        <end position="1389"/>
    </location>
</feature>
<dbReference type="CDD" id="cd18578">
    <property type="entry name" value="ABC_6TM_Pgp_ABCB1_D2_like"/>
    <property type="match status" value="1"/>
</dbReference>
<evidence type="ECO:0000256" key="7">
    <source>
        <dbReference type="ARBA" id="ARBA00022967"/>
    </source>
</evidence>
<dbReference type="InterPro" id="IPR011527">
    <property type="entry name" value="ABC1_TM_dom"/>
</dbReference>
<organism evidence="14 16">
    <name type="scientific">Rhizophagus clarus</name>
    <dbReference type="NCBI Taxonomy" id="94130"/>
    <lineage>
        <taxon>Eukaryota</taxon>
        <taxon>Fungi</taxon>
        <taxon>Fungi incertae sedis</taxon>
        <taxon>Mucoromycota</taxon>
        <taxon>Glomeromycotina</taxon>
        <taxon>Glomeromycetes</taxon>
        <taxon>Glomerales</taxon>
        <taxon>Glomeraceae</taxon>
        <taxon>Rhizophagus</taxon>
    </lineage>
</organism>
<dbReference type="STRING" id="94130.A0A2Z6S5T3"/>
<evidence type="ECO:0000256" key="6">
    <source>
        <dbReference type="ARBA" id="ARBA00022840"/>
    </source>
</evidence>
<name>A0A2Z6S5T3_9GLOM</name>
<keyword evidence="2" id="KW-0813">Transport</keyword>
<dbReference type="InterPro" id="IPR036640">
    <property type="entry name" value="ABC1_TM_sf"/>
</dbReference>
<comment type="caution">
    <text evidence="14">The sequence shown here is derived from an EMBL/GenBank/DDBJ whole genome shotgun (WGS) entry which is preliminary data.</text>
</comment>
<dbReference type="GO" id="GO:0090374">
    <property type="term" value="P:oligopeptide export from mitochondrion"/>
    <property type="evidence" value="ECO:0007669"/>
    <property type="project" value="TreeGrafter"/>
</dbReference>
<evidence type="ECO:0000313" key="16">
    <source>
        <dbReference type="Proteomes" id="UP000247702"/>
    </source>
</evidence>
<feature type="transmembrane region" description="Helical" evidence="11">
    <location>
        <begin position="169"/>
        <end position="190"/>
    </location>
</feature>
<dbReference type="CDD" id="cd03249">
    <property type="entry name" value="ABC_MTABC3_MDL1_MDL2"/>
    <property type="match status" value="1"/>
</dbReference>
<accession>A0A2Z6S5T3</accession>
<reference evidence="15" key="2">
    <citation type="submission" date="2019-10" db="EMBL/GenBank/DDBJ databases">
        <title>Conservation and host-specific expression of non-tandemly repeated heterogenous ribosome RNA gene in arbuscular mycorrhizal fungi.</title>
        <authorList>
            <person name="Maeda T."/>
            <person name="Kobayashi Y."/>
            <person name="Nakagawa T."/>
            <person name="Ezawa T."/>
            <person name="Yamaguchi K."/>
            <person name="Bino T."/>
            <person name="Nishimoto Y."/>
            <person name="Shigenobu S."/>
            <person name="Kawaguchi M."/>
        </authorList>
    </citation>
    <scope>NUCLEOTIDE SEQUENCE</scope>
    <source>
        <strain evidence="15">HR1</strain>
    </source>
</reference>
<gene>
    <name evidence="15" type="ORF">RCL2_002351900</name>
    <name evidence="14" type="ORF">RclHR1_07980005</name>
</gene>
<dbReference type="OrthoDB" id="6500128at2759"/>
<dbReference type="InterPro" id="IPR003593">
    <property type="entry name" value="AAA+_ATPase"/>
</dbReference>
<keyword evidence="9 11" id="KW-0472">Membrane</keyword>
<dbReference type="EMBL" id="BEXD01004201">
    <property type="protein sequence ID" value="GBC08213.1"/>
    <property type="molecule type" value="Genomic_DNA"/>
</dbReference>
<evidence type="ECO:0000256" key="3">
    <source>
        <dbReference type="ARBA" id="ARBA00022692"/>
    </source>
</evidence>
<dbReference type="PANTHER" id="PTHR43394:SF1">
    <property type="entry name" value="ATP-BINDING CASSETTE SUB-FAMILY B MEMBER 10, MITOCHONDRIAL"/>
    <property type="match status" value="1"/>
</dbReference>
<evidence type="ECO:0000256" key="5">
    <source>
        <dbReference type="ARBA" id="ARBA00022741"/>
    </source>
</evidence>
<dbReference type="InterPro" id="IPR003439">
    <property type="entry name" value="ABC_transporter-like_ATP-bd"/>
</dbReference>
<evidence type="ECO:0000256" key="8">
    <source>
        <dbReference type="ARBA" id="ARBA00022989"/>
    </source>
</evidence>
<dbReference type="InterPro" id="IPR017871">
    <property type="entry name" value="ABC_transporter-like_CS"/>
</dbReference>
<reference evidence="14 16" key="1">
    <citation type="submission" date="2017-11" db="EMBL/GenBank/DDBJ databases">
        <title>The genome of Rhizophagus clarus HR1 reveals common genetic basis of auxotrophy among arbuscular mycorrhizal fungi.</title>
        <authorList>
            <person name="Kobayashi Y."/>
        </authorList>
    </citation>
    <scope>NUCLEOTIDE SEQUENCE [LARGE SCALE GENOMIC DNA]</scope>
    <source>
        <strain evidence="14 16">HR1</strain>
    </source>
</reference>
<feature type="transmembrane region" description="Helical" evidence="11">
    <location>
        <begin position="831"/>
        <end position="856"/>
    </location>
</feature>
<dbReference type="Pfam" id="PF00664">
    <property type="entry name" value="ABC_membrane"/>
    <property type="match status" value="2"/>
</dbReference>
<dbReference type="SUPFAM" id="SSF90123">
    <property type="entry name" value="ABC transporter transmembrane region"/>
    <property type="match status" value="2"/>
</dbReference>
<evidence type="ECO:0000259" key="12">
    <source>
        <dbReference type="PROSITE" id="PS50893"/>
    </source>
</evidence>
<dbReference type="SMART" id="SM00382">
    <property type="entry name" value="AAA"/>
    <property type="match status" value="2"/>
</dbReference>
<evidence type="ECO:0000256" key="10">
    <source>
        <dbReference type="ARBA" id="ARBA00023180"/>
    </source>
</evidence>
<dbReference type="EMBL" id="BLAL01000254">
    <property type="protein sequence ID" value="GES96916.1"/>
    <property type="molecule type" value="Genomic_DNA"/>
</dbReference>
<feature type="transmembrane region" description="Helical" evidence="11">
    <location>
        <begin position="953"/>
        <end position="972"/>
    </location>
</feature>
<feature type="transmembrane region" description="Helical" evidence="11">
    <location>
        <begin position="114"/>
        <end position="138"/>
    </location>
</feature>
<feature type="transmembrane region" description="Helical" evidence="11">
    <location>
        <begin position="978"/>
        <end position="1000"/>
    </location>
</feature>
<feature type="transmembrane region" description="Helical" evidence="11">
    <location>
        <begin position="1056"/>
        <end position="1076"/>
    </location>
</feature>
<dbReference type="Proteomes" id="UP000247702">
    <property type="component" value="Unassembled WGS sequence"/>
</dbReference>
<evidence type="ECO:0000256" key="11">
    <source>
        <dbReference type="SAM" id="Phobius"/>
    </source>
</evidence>
<dbReference type="GO" id="GO:0005743">
    <property type="term" value="C:mitochondrial inner membrane"/>
    <property type="evidence" value="ECO:0007669"/>
    <property type="project" value="TreeGrafter"/>
</dbReference>
<feature type="transmembrane region" description="Helical" evidence="11">
    <location>
        <begin position="1096"/>
        <end position="1120"/>
    </location>
</feature>
<dbReference type="PROSITE" id="PS50929">
    <property type="entry name" value="ABC_TM1F"/>
    <property type="match status" value="2"/>
</dbReference>
<keyword evidence="4" id="KW-0677">Repeat</keyword>
<dbReference type="GO" id="GO:0015421">
    <property type="term" value="F:ABC-type oligopeptide transporter activity"/>
    <property type="evidence" value="ECO:0007669"/>
    <property type="project" value="TreeGrafter"/>
</dbReference>
<feature type="transmembrane region" description="Helical" evidence="11">
    <location>
        <begin position="876"/>
        <end position="898"/>
    </location>
</feature>
<dbReference type="Proteomes" id="UP000615446">
    <property type="component" value="Unassembled WGS sequence"/>
</dbReference>
<keyword evidence="5" id="KW-0547">Nucleotide-binding</keyword>
<dbReference type="InterPro" id="IPR027417">
    <property type="entry name" value="P-loop_NTPase"/>
</dbReference>
<dbReference type="Pfam" id="PF00005">
    <property type="entry name" value="ABC_tran"/>
    <property type="match status" value="2"/>
</dbReference>
<evidence type="ECO:0000256" key="1">
    <source>
        <dbReference type="ARBA" id="ARBA00004141"/>
    </source>
</evidence>
<keyword evidence="7" id="KW-1278">Translocase</keyword>
<dbReference type="CDD" id="cd18577">
    <property type="entry name" value="ABC_6TM_Pgp_ABCB1_D1_like"/>
    <property type="match status" value="1"/>
</dbReference>
<dbReference type="PROSITE" id="PS50893">
    <property type="entry name" value="ABC_TRANSPORTER_2"/>
    <property type="match status" value="2"/>
</dbReference>
<evidence type="ECO:0000313" key="15">
    <source>
        <dbReference type="EMBL" id="GES96916.1"/>
    </source>
</evidence>
<keyword evidence="16" id="KW-1185">Reference proteome</keyword>